<dbReference type="RefSeq" id="WP_341672640.1">
    <property type="nucleotide sequence ID" value="NZ_JBBYHV010000001.1"/>
</dbReference>
<dbReference type="Proteomes" id="UP001497045">
    <property type="component" value="Unassembled WGS sequence"/>
</dbReference>
<dbReference type="Gene3D" id="3.40.630.40">
    <property type="entry name" value="Zn-dependent exopeptidases"/>
    <property type="match status" value="1"/>
</dbReference>
<dbReference type="PIRSF" id="PIRSF029730">
    <property type="entry name" value="UCP029730"/>
    <property type="match status" value="1"/>
</dbReference>
<protein>
    <submittedName>
        <fullName evidence="1">N-formylglutamate amidohydrolase</fullName>
    </submittedName>
</protein>
<evidence type="ECO:0000313" key="1">
    <source>
        <dbReference type="EMBL" id="MEL1250121.1"/>
    </source>
</evidence>
<dbReference type="InterPro" id="IPR007709">
    <property type="entry name" value="N-FG_amidohydro"/>
</dbReference>
<keyword evidence="2" id="KW-1185">Reference proteome</keyword>
<name>A0ABU9ID59_9SPHN</name>
<reference evidence="1 2" key="1">
    <citation type="submission" date="2024-04" db="EMBL/GenBank/DDBJ databases">
        <title>Aurantiacibacter sp. DGU6 16S ribosomal RNA gene Genome sequencing and assembly.</title>
        <authorList>
            <person name="Park S."/>
        </authorList>
    </citation>
    <scope>NUCLEOTIDE SEQUENCE [LARGE SCALE GENOMIC DNA]</scope>
    <source>
        <strain evidence="1 2">DGU6</strain>
    </source>
</reference>
<accession>A0ABU9ID59</accession>
<dbReference type="InterPro" id="IPR011227">
    <property type="entry name" value="UCP029730"/>
</dbReference>
<comment type="caution">
    <text evidence="1">The sequence shown here is derived from an EMBL/GenBank/DDBJ whole genome shotgun (WGS) entry which is preliminary data.</text>
</comment>
<dbReference type="Pfam" id="PF05013">
    <property type="entry name" value="FGase"/>
    <property type="match status" value="1"/>
</dbReference>
<evidence type="ECO:0000313" key="2">
    <source>
        <dbReference type="Proteomes" id="UP001497045"/>
    </source>
</evidence>
<dbReference type="SUPFAM" id="SSF53187">
    <property type="entry name" value="Zn-dependent exopeptidases"/>
    <property type="match status" value="1"/>
</dbReference>
<sequence>MSETVCRLIGEASKGGIVAVCDHASKRVPEGIELGVTPETLEKHVAWDIGTAGVCERLARRHHIPAMLCDISRLVIDMHREEESSGLIPTSSDGILIPGNIGANRDARLDAYHRPYHDMLGKWLDAVEPGLILSIHSFTPELESKPEEERPWELALLYNEDDRAAQHAIRLFSELGVTVGDNEPYSGKQLNATMNRHAEAKGRPYCAIEIRNDLIATETGQARYAAIIADVAGRVKLALDTEAQG</sequence>
<organism evidence="1 2">
    <name type="scientific">Aurantiacibacter gilvus</name>
    <dbReference type="NCBI Taxonomy" id="3139141"/>
    <lineage>
        <taxon>Bacteria</taxon>
        <taxon>Pseudomonadati</taxon>
        <taxon>Pseudomonadota</taxon>
        <taxon>Alphaproteobacteria</taxon>
        <taxon>Sphingomonadales</taxon>
        <taxon>Erythrobacteraceae</taxon>
        <taxon>Aurantiacibacter</taxon>
    </lineage>
</organism>
<proteinExistence type="predicted"/>
<gene>
    <name evidence="1" type="ORF">AAEO60_05510</name>
</gene>
<dbReference type="EMBL" id="JBBYHV010000001">
    <property type="protein sequence ID" value="MEL1250121.1"/>
    <property type="molecule type" value="Genomic_DNA"/>
</dbReference>